<dbReference type="InterPro" id="IPR044730">
    <property type="entry name" value="RNase_H-like_dom_plant"/>
</dbReference>
<dbReference type="CDD" id="cd06222">
    <property type="entry name" value="RNase_H_like"/>
    <property type="match status" value="1"/>
</dbReference>
<feature type="domain" description="RNase H type-1" evidence="2">
    <location>
        <begin position="2"/>
        <end position="67"/>
    </location>
</feature>
<keyword evidence="1" id="KW-0472">Membrane</keyword>
<proteinExistence type="predicted"/>
<dbReference type="AlphaFoldDB" id="A0A7J8TDB4"/>
<keyword evidence="4" id="KW-1185">Reference proteome</keyword>
<dbReference type="EMBL" id="JABFAC010244567">
    <property type="protein sequence ID" value="MBA0636134.1"/>
    <property type="molecule type" value="Genomic_DNA"/>
</dbReference>
<name>A0A7J8TDB4_GOSDV</name>
<gene>
    <name evidence="3" type="ORF">Godav_024665</name>
</gene>
<keyword evidence="1" id="KW-1133">Transmembrane helix</keyword>
<sequence length="70" mass="8038">KDNSGFATIGGVLRDKYSRWILGFNWFVVIFSILNAKLWGIQEGLAIALDRGFNRLIIFYYSQEVVQVPL</sequence>
<evidence type="ECO:0000256" key="1">
    <source>
        <dbReference type="SAM" id="Phobius"/>
    </source>
</evidence>
<protein>
    <recommendedName>
        <fullName evidence="2">RNase H type-1 domain-containing protein</fullName>
    </recommendedName>
</protein>
<feature type="transmembrane region" description="Helical" evidence="1">
    <location>
        <begin position="20"/>
        <end position="41"/>
    </location>
</feature>
<dbReference type="GO" id="GO:0003676">
    <property type="term" value="F:nucleic acid binding"/>
    <property type="evidence" value="ECO:0007669"/>
    <property type="project" value="InterPro"/>
</dbReference>
<dbReference type="Pfam" id="PF13456">
    <property type="entry name" value="RVT_3"/>
    <property type="match status" value="1"/>
</dbReference>
<evidence type="ECO:0000259" key="2">
    <source>
        <dbReference type="Pfam" id="PF13456"/>
    </source>
</evidence>
<dbReference type="GO" id="GO:0004523">
    <property type="term" value="F:RNA-DNA hybrid ribonuclease activity"/>
    <property type="evidence" value="ECO:0007669"/>
    <property type="project" value="InterPro"/>
</dbReference>
<accession>A0A7J8TDB4</accession>
<dbReference type="InterPro" id="IPR002156">
    <property type="entry name" value="RNaseH_domain"/>
</dbReference>
<comment type="caution">
    <text evidence="3">The sequence shown here is derived from an EMBL/GenBank/DDBJ whole genome shotgun (WGS) entry which is preliminary data.</text>
</comment>
<keyword evidence="1" id="KW-0812">Transmembrane</keyword>
<reference evidence="3 4" key="1">
    <citation type="journal article" date="2019" name="Genome Biol. Evol.">
        <title>Insights into the evolution of the New World diploid cottons (Gossypium, subgenus Houzingenia) based on genome sequencing.</title>
        <authorList>
            <person name="Grover C.E."/>
            <person name="Arick M.A. 2nd"/>
            <person name="Thrash A."/>
            <person name="Conover J.L."/>
            <person name="Sanders W.S."/>
            <person name="Peterson D.G."/>
            <person name="Frelichowski J.E."/>
            <person name="Scheffler J.A."/>
            <person name="Scheffler B.E."/>
            <person name="Wendel J.F."/>
        </authorList>
    </citation>
    <scope>NUCLEOTIDE SEQUENCE [LARGE SCALE GENOMIC DNA]</scope>
    <source>
        <strain evidence="3">27</strain>
        <tissue evidence="3">Leaf</tissue>
    </source>
</reference>
<dbReference type="Proteomes" id="UP000593561">
    <property type="component" value="Unassembled WGS sequence"/>
</dbReference>
<organism evidence="3 4">
    <name type="scientific">Gossypium davidsonii</name>
    <name type="common">Davidson's cotton</name>
    <name type="synonym">Gossypium klotzschianum subsp. davidsonii</name>
    <dbReference type="NCBI Taxonomy" id="34287"/>
    <lineage>
        <taxon>Eukaryota</taxon>
        <taxon>Viridiplantae</taxon>
        <taxon>Streptophyta</taxon>
        <taxon>Embryophyta</taxon>
        <taxon>Tracheophyta</taxon>
        <taxon>Spermatophyta</taxon>
        <taxon>Magnoliopsida</taxon>
        <taxon>eudicotyledons</taxon>
        <taxon>Gunneridae</taxon>
        <taxon>Pentapetalae</taxon>
        <taxon>rosids</taxon>
        <taxon>malvids</taxon>
        <taxon>Malvales</taxon>
        <taxon>Malvaceae</taxon>
        <taxon>Malvoideae</taxon>
        <taxon>Gossypium</taxon>
    </lineage>
</organism>
<evidence type="ECO:0000313" key="4">
    <source>
        <dbReference type="Proteomes" id="UP000593561"/>
    </source>
</evidence>
<feature type="non-terminal residue" evidence="3">
    <location>
        <position position="1"/>
    </location>
</feature>
<evidence type="ECO:0000313" key="3">
    <source>
        <dbReference type="EMBL" id="MBA0636134.1"/>
    </source>
</evidence>